<reference evidence="3" key="1">
    <citation type="submission" date="2022-07" db="EMBL/GenBank/DDBJ databases">
        <authorList>
            <person name="Trinca V."/>
            <person name="Uliana J.V.C."/>
            <person name="Torres T.T."/>
            <person name="Ward R.J."/>
            <person name="Monesi N."/>
        </authorList>
    </citation>
    <scope>NUCLEOTIDE SEQUENCE</scope>
    <source>
        <strain evidence="3">HSMRA1968</strain>
        <tissue evidence="3">Whole embryos</tissue>
    </source>
</reference>
<feature type="signal peptide" evidence="1">
    <location>
        <begin position="1"/>
        <end position="21"/>
    </location>
</feature>
<dbReference type="SUPFAM" id="SSF56436">
    <property type="entry name" value="C-type lectin-like"/>
    <property type="match status" value="1"/>
</dbReference>
<evidence type="ECO:0000259" key="2">
    <source>
        <dbReference type="PROSITE" id="PS50041"/>
    </source>
</evidence>
<dbReference type="InterPro" id="IPR016186">
    <property type="entry name" value="C-type_lectin-like/link_sf"/>
</dbReference>
<gene>
    <name evidence="3" type="ORF">Bhyg_16261</name>
</gene>
<dbReference type="EMBL" id="WJQU01000757">
    <property type="protein sequence ID" value="KAJ6634305.1"/>
    <property type="molecule type" value="Genomic_DNA"/>
</dbReference>
<feature type="domain" description="C-type lectin" evidence="2">
    <location>
        <begin position="63"/>
        <end position="170"/>
    </location>
</feature>
<dbReference type="Pfam" id="PF00059">
    <property type="entry name" value="Lectin_C"/>
    <property type="match status" value="1"/>
</dbReference>
<dbReference type="Proteomes" id="UP001151699">
    <property type="component" value="Unassembled WGS sequence"/>
</dbReference>
<evidence type="ECO:0000313" key="4">
    <source>
        <dbReference type="Proteomes" id="UP001151699"/>
    </source>
</evidence>
<comment type="caution">
    <text evidence="3">The sequence shown here is derived from an EMBL/GenBank/DDBJ whole genome shotgun (WGS) entry which is preliminary data.</text>
</comment>
<keyword evidence="1" id="KW-0732">Signal</keyword>
<keyword evidence="4" id="KW-1185">Reference proteome</keyword>
<evidence type="ECO:0000313" key="3">
    <source>
        <dbReference type="EMBL" id="KAJ6634305.1"/>
    </source>
</evidence>
<dbReference type="PROSITE" id="PS50041">
    <property type="entry name" value="C_TYPE_LECTIN_2"/>
    <property type="match status" value="1"/>
</dbReference>
<accession>A0A9Q0MM58</accession>
<evidence type="ECO:0000256" key="1">
    <source>
        <dbReference type="SAM" id="SignalP"/>
    </source>
</evidence>
<dbReference type="InterPro" id="IPR016187">
    <property type="entry name" value="CTDL_fold"/>
</dbReference>
<proteinExistence type="predicted"/>
<dbReference type="OrthoDB" id="7715894at2759"/>
<dbReference type="Gene3D" id="3.10.100.10">
    <property type="entry name" value="Mannose-Binding Protein A, subunit A"/>
    <property type="match status" value="1"/>
</dbReference>
<dbReference type="CDD" id="cd00037">
    <property type="entry name" value="CLECT"/>
    <property type="match status" value="1"/>
</dbReference>
<sequence length="721" mass="83691">MLRKGVGTIVFLIITFIAVGAIDHGYDSDDEFSNDDFNEEGATERYEKHIAVKDIHIVLDQSSWNEAVKHCRKLGMQVVHLSSKKQQNNFFHKIKFVKDDLFWVSQTYEAKQGKSIWTDTKNLPRAIEQHPIGHCVSWLWMNKEICVALRPKSNEWFLECCDEKKPFACEYVLYLIQRSFIEVLDNKMLREMARVIPTSTDKQLTLIVSSALSNFIETHLRRKQDSTFLLAKAIELALKISKLDVESLPFTEIQQYAEYQISAMDSMERIELYNERISMYVGEEYLKLLQSSKIELDQWQNPSEQTIQLIVTNIKKFLIERESEYFKNAPNMQSKQVPPTTDIIDDERLNSISGKLVEFSETEFSHYILDLMTKLEQINVFQIDMAMTNHLFYLLRDELFLIVDKAMAHSTHQERIVITKRGLEKILKGKNLVEEDSQYSKIFVYLAFGTSFLKSIRYAALGDSSLRTYVKHELMGVTPEQILNLKEEGYTKFIMGEVIKIAARSTSYKKKWGKLFYDRFVTTIADQFLYSAVARMNLMGKRLAKSIKHESDELQEIVNRTKMRLAYYDQHQVDKMALLIEQDFFAHTVKTIAKYSEEEMYLIAETALSRIVAENFHELKEKKKVVTSVLISLESRVLKSTEDEFALLTNEELGNLVRSELGKIDFTANKELMGDLCINLIEREFVKLVQRREVTITPNENETLFQKTIKLLAASVSEAGL</sequence>
<organism evidence="3 4">
    <name type="scientific">Pseudolycoriella hygida</name>
    <dbReference type="NCBI Taxonomy" id="35572"/>
    <lineage>
        <taxon>Eukaryota</taxon>
        <taxon>Metazoa</taxon>
        <taxon>Ecdysozoa</taxon>
        <taxon>Arthropoda</taxon>
        <taxon>Hexapoda</taxon>
        <taxon>Insecta</taxon>
        <taxon>Pterygota</taxon>
        <taxon>Neoptera</taxon>
        <taxon>Endopterygota</taxon>
        <taxon>Diptera</taxon>
        <taxon>Nematocera</taxon>
        <taxon>Sciaroidea</taxon>
        <taxon>Sciaridae</taxon>
        <taxon>Pseudolycoriella</taxon>
    </lineage>
</organism>
<dbReference type="AlphaFoldDB" id="A0A9Q0MM58"/>
<name>A0A9Q0MM58_9DIPT</name>
<feature type="chain" id="PRO_5040113952" description="C-type lectin domain-containing protein" evidence="1">
    <location>
        <begin position="22"/>
        <end position="721"/>
    </location>
</feature>
<dbReference type="InterPro" id="IPR001304">
    <property type="entry name" value="C-type_lectin-like"/>
</dbReference>
<protein>
    <recommendedName>
        <fullName evidence="2">C-type lectin domain-containing protein</fullName>
    </recommendedName>
</protein>